<keyword evidence="21" id="KW-1185">Reference proteome</keyword>
<feature type="transmembrane region" description="Helical" evidence="19">
    <location>
        <begin position="215"/>
        <end position="233"/>
    </location>
</feature>
<dbReference type="PANTHER" id="PTHR46382">
    <property type="entry name" value="PHOSPHATIDATE CYTIDYLYLTRANSFERASE"/>
    <property type="match status" value="1"/>
</dbReference>
<sequence length="281" mass="30968">MKQRIITALILIPLAIGWLFYLPVEYFSLLATLLFFLAGREWGRFASPELATLFAVTYTVILIASYYFAPLQFILNGQLQPLIWGILLTAIVWWVGALAMIMRYPGHEAWWQKRKWIQWLFGLCTLLPFFWSLLVLRGYPFHHDPGAGSWVLLFVMSLVWVADTGAYFTGRAFGSRKLLPAVSPNKTIEGLLGGVGAATLLAVIVTINVHSSVKQSVAIIISSMLAVLASVLGDLTESLFKRVAGIKDSGSLLPGHGGVLDRIDSLTAALPVFVVSYLLIS</sequence>
<feature type="transmembrane region" description="Helical" evidence="19">
    <location>
        <begin position="148"/>
        <end position="169"/>
    </location>
</feature>
<dbReference type="InterPro" id="IPR000374">
    <property type="entry name" value="PC_trans"/>
</dbReference>
<evidence type="ECO:0000256" key="1">
    <source>
        <dbReference type="ARBA" id="ARBA00001698"/>
    </source>
</evidence>
<evidence type="ECO:0000256" key="8">
    <source>
        <dbReference type="ARBA" id="ARBA00022475"/>
    </source>
</evidence>
<evidence type="ECO:0000256" key="3">
    <source>
        <dbReference type="ARBA" id="ARBA00005119"/>
    </source>
</evidence>
<evidence type="ECO:0000256" key="7">
    <source>
        <dbReference type="ARBA" id="ARBA00019373"/>
    </source>
</evidence>
<comment type="subcellular location">
    <subcellularLocation>
        <location evidence="2">Cell membrane</location>
        <topology evidence="2">Multi-pass membrane protein</topology>
    </subcellularLocation>
</comment>
<comment type="pathway">
    <text evidence="3 18">Phospholipid metabolism; CDP-diacylglycerol biosynthesis; CDP-diacylglycerol from sn-glycerol 3-phosphate: step 3/3.</text>
</comment>
<keyword evidence="8" id="KW-1003">Cell membrane</keyword>
<comment type="pathway">
    <text evidence="4">Lipid metabolism.</text>
</comment>
<evidence type="ECO:0000256" key="12">
    <source>
        <dbReference type="ARBA" id="ARBA00022695"/>
    </source>
</evidence>
<evidence type="ECO:0000256" key="15">
    <source>
        <dbReference type="ARBA" id="ARBA00023136"/>
    </source>
</evidence>
<dbReference type="HOGENOM" id="CLU_037294_1_2_6"/>
<keyword evidence="10 18" id="KW-0808">Transferase</keyword>
<dbReference type="AlphaFoldDB" id="C4L859"/>
<evidence type="ECO:0000256" key="9">
    <source>
        <dbReference type="ARBA" id="ARBA00022516"/>
    </source>
</evidence>
<feature type="transmembrane region" description="Helical" evidence="19">
    <location>
        <begin position="190"/>
        <end position="209"/>
    </location>
</feature>
<dbReference type="PANTHER" id="PTHR46382:SF1">
    <property type="entry name" value="PHOSPHATIDATE CYTIDYLYLTRANSFERASE"/>
    <property type="match status" value="1"/>
</dbReference>
<dbReference type="eggNOG" id="COG0575">
    <property type="taxonomic scope" value="Bacteria"/>
</dbReference>
<keyword evidence="9" id="KW-0444">Lipid biosynthesis</keyword>
<organism evidence="20 21">
    <name type="scientific">Tolumonas auensis (strain DSM 9187 / NBRC 110442 / TA 4)</name>
    <dbReference type="NCBI Taxonomy" id="595494"/>
    <lineage>
        <taxon>Bacteria</taxon>
        <taxon>Pseudomonadati</taxon>
        <taxon>Pseudomonadota</taxon>
        <taxon>Gammaproteobacteria</taxon>
        <taxon>Aeromonadales</taxon>
        <taxon>Aeromonadaceae</taxon>
        <taxon>Tolumonas</taxon>
    </lineage>
</organism>
<evidence type="ECO:0000256" key="10">
    <source>
        <dbReference type="ARBA" id="ARBA00022679"/>
    </source>
</evidence>
<keyword evidence="16" id="KW-0594">Phospholipid biosynthesis</keyword>
<comment type="similarity">
    <text evidence="5 18">Belongs to the CDS family.</text>
</comment>
<gene>
    <name evidence="20" type="ordered locus">Tola_2106</name>
</gene>
<protein>
    <recommendedName>
        <fullName evidence="7 18">Phosphatidate cytidylyltransferase</fullName>
        <ecNumber evidence="6 18">2.7.7.41</ecNumber>
    </recommendedName>
</protein>
<feature type="transmembrane region" description="Helical" evidence="19">
    <location>
        <begin position="116"/>
        <end position="136"/>
    </location>
</feature>
<dbReference type="UniPathway" id="UPA00557">
    <property type="reaction ID" value="UER00614"/>
</dbReference>
<evidence type="ECO:0000256" key="6">
    <source>
        <dbReference type="ARBA" id="ARBA00012487"/>
    </source>
</evidence>
<keyword evidence="14" id="KW-0443">Lipid metabolism</keyword>
<dbReference type="PROSITE" id="PS01315">
    <property type="entry name" value="CDS"/>
    <property type="match status" value="1"/>
</dbReference>
<dbReference type="Pfam" id="PF01148">
    <property type="entry name" value="CTP_transf_1"/>
    <property type="match status" value="1"/>
</dbReference>
<keyword evidence="17" id="KW-1208">Phospholipid metabolism</keyword>
<dbReference type="KEGG" id="tau:Tola_2106"/>
<dbReference type="Proteomes" id="UP000009073">
    <property type="component" value="Chromosome"/>
</dbReference>
<proteinExistence type="inferred from homology"/>
<keyword evidence="15 19" id="KW-0472">Membrane</keyword>
<evidence type="ECO:0000256" key="11">
    <source>
        <dbReference type="ARBA" id="ARBA00022692"/>
    </source>
</evidence>
<reference evidence="21" key="1">
    <citation type="submission" date="2009-05" db="EMBL/GenBank/DDBJ databases">
        <title>Complete sequence of Tolumonas auensis DSM 9187.</title>
        <authorList>
            <consortium name="US DOE Joint Genome Institute"/>
            <person name="Lucas S."/>
            <person name="Copeland A."/>
            <person name="Lapidus A."/>
            <person name="Glavina del Rio T."/>
            <person name="Tice H."/>
            <person name="Bruce D."/>
            <person name="Goodwin L."/>
            <person name="Pitluck S."/>
            <person name="Chertkov O."/>
            <person name="Brettin T."/>
            <person name="Detter J.C."/>
            <person name="Han C."/>
            <person name="Larimer F."/>
            <person name="Land M."/>
            <person name="Hauser L."/>
            <person name="Kyrpides N."/>
            <person name="Mikhailova N."/>
            <person name="Spring S."/>
            <person name="Beller H."/>
        </authorList>
    </citation>
    <scope>NUCLEOTIDE SEQUENCE [LARGE SCALE GENOMIC DNA]</scope>
    <source>
        <strain evidence="21">DSM 9187 / TA4</strain>
    </source>
</reference>
<dbReference type="EMBL" id="CP001616">
    <property type="protein sequence ID" value="ACQ93705.1"/>
    <property type="molecule type" value="Genomic_DNA"/>
</dbReference>
<accession>C4L859</accession>
<evidence type="ECO:0000313" key="21">
    <source>
        <dbReference type="Proteomes" id="UP000009073"/>
    </source>
</evidence>
<feature type="transmembrane region" description="Helical" evidence="19">
    <location>
        <begin position="81"/>
        <end position="104"/>
    </location>
</feature>
<keyword evidence="11 18" id="KW-0812">Transmembrane</keyword>
<feature type="transmembrane region" description="Helical" evidence="19">
    <location>
        <begin position="50"/>
        <end position="69"/>
    </location>
</feature>
<name>C4L859_TOLAT</name>
<evidence type="ECO:0000256" key="19">
    <source>
        <dbReference type="SAM" id="Phobius"/>
    </source>
</evidence>
<dbReference type="RefSeq" id="WP_015879173.1">
    <property type="nucleotide sequence ID" value="NC_012691.1"/>
</dbReference>
<dbReference type="EC" id="2.7.7.41" evidence="6 18"/>
<evidence type="ECO:0000256" key="4">
    <source>
        <dbReference type="ARBA" id="ARBA00005189"/>
    </source>
</evidence>
<evidence type="ECO:0000256" key="16">
    <source>
        <dbReference type="ARBA" id="ARBA00023209"/>
    </source>
</evidence>
<dbReference type="GO" id="GO:0016024">
    <property type="term" value="P:CDP-diacylglycerol biosynthetic process"/>
    <property type="evidence" value="ECO:0007669"/>
    <property type="project" value="UniProtKB-UniPathway"/>
</dbReference>
<comment type="catalytic activity">
    <reaction evidence="1 18">
        <text>a 1,2-diacyl-sn-glycero-3-phosphate + CTP + H(+) = a CDP-1,2-diacyl-sn-glycerol + diphosphate</text>
        <dbReference type="Rhea" id="RHEA:16229"/>
        <dbReference type="ChEBI" id="CHEBI:15378"/>
        <dbReference type="ChEBI" id="CHEBI:33019"/>
        <dbReference type="ChEBI" id="CHEBI:37563"/>
        <dbReference type="ChEBI" id="CHEBI:58332"/>
        <dbReference type="ChEBI" id="CHEBI:58608"/>
        <dbReference type="EC" id="2.7.7.41"/>
    </reaction>
</comment>
<feature type="transmembrane region" description="Helical" evidence="19">
    <location>
        <begin position="6"/>
        <end position="38"/>
    </location>
</feature>
<evidence type="ECO:0000313" key="20">
    <source>
        <dbReference type="EMBL" id="ACQ93705.1"/>
    </source>
</evidence>
<evidence type="ECO:0000256" key="5">
    <source>
        <dbReference type="ARBA" id="ARBA00010185"/>
    </source>
</evidence>
<evidence type="ECO:0000256" key="2">
    <source>
        <dbReference type="ARBA" id="ARBA00004651"/>
    </source>
</evidence>
<evidence type="ECO:0000256" key="13">
    <source>
        <dbReference type="ARBA" id="ARBA00022989"/>
    </source>
</evidence>
<dbReference type="OrthoDB" id="9799199at2"/>
<keyword evidence="12 18" id="KW-0548">Nucleotidyltransferase</keyword>
<reference evidence="20 21" key="2">
    <citation type="journal article" date="2011" name="Stand. Genomic Sci.">
        <title>Complete genome sequence of Tolumonas auensis type strain (TA 4).</title>
        <authorList>
            <person name="Chertkov O."/>
            <person name="Copeland A."/>
            <person name="Lucas S."/>
            <person name="Lapidus A."/>
            <person name="Berry K.W."/>
            <person name="Detter J.C."/>
            <person name="Del Rio T.G."/>
            <person name="Hammon N."/>
            <person name="Dalin E."/>
            <person name="Tice H."/>
            <person name="Pitluck S."/>
            <person name="Richardson P."/>
            <person name="Bruce D."/>
            <person name="Goodwin L."/>
            <person name="Han C."/>
            <person name="Tapia R."/>
            <person name="Saunders E."/>
            <person name="Schmutz J."/>
            <person name="Brettin T."/>
            <person name="Larimer F."/>
            <person name="Land M."/>
            <person name="Hauser L."/>
            <person name="Spring S."/>
            <person name="Rohde M."/>
            <person name="Kyrpides N.C."/>
            <person name="Ivanova N."/>
            <person name="Goker M."/>
            <person name="Beller H.R."/>
            <person name="Klenk H.P."/>
            <person name="Woyke T."/>
        </authorList>
    </citation>
    <scope>NUCLEOTIDE SEQUENCE [LARGE SCALE GENOMIC DNA]</scope>
    <source>
        <strain evidence="21">DSM 9187 / TA4</strain>
    </source>
</reference>
<dbReference type="STRING" id="595494.Tola_2106"/>
<dbReference type="GO" id="GO:0005886">
    <property type="term" value="C:plasma membrane"/>
    <property type="evidence" value="ECO:0007669"/>
    <property type="project" value="UniProtKB-SubCell"/>
</dbReference>
<keyword evidence="13 19" id="KW-1133">Transmembrane helix</keyword>
<dbReference type="GO" id="GO:0004605">
    <property type="term" value="F:phosphatidate cytidylyltransferase activity"/>
    <property type="evidence" value="ECO:0007669"/>
    <property type="project" value="UniProtKB-EC"/>
</dbReference>
<evidence type="ECO:0000256" key="18">
    <source>
        <dbReference type="RuleBase" id="RU003938"/>
    </source>
</evidence>
<evidence type="ECO:0000256" key="14">
    <source>
        <dbReference type="ARBA" id="ARBA00023098"/>
    </source>
</evidence>
<evidence type="ECO:0000256" key="17">
    <source>
        <dbReference type="ARBA" id="ARBA00023264"/>
    </source>
</evidence>